<keyword evidence="5" id="KW-0067">ATP-binding</keyword>
<evidence type="ECO:0000256" key="4">
    <source>
        <dbReference type="ARBA" id="ARBA00022821"/>
    </source>
</evidence>
<gene>
    <name evidence="10" type="ordered locus">VIT_12s0034g02500</name>
</gene>
<dbReference type="SUPFAM" id="SSF52540">
    <property type="entry name" value="P-loop containing nucleoside triphosphate hydrolases"/>
    <property type="match status" value="1"/>
</dbReference>
<sequence length="1374" mass="155957">MAGALAGGAFLSASLQVLFDRLASREVVSFIQGQKLSDALLKKLERKLLVVHAVLNDAEVKQFTNPYVKKWLVLLREAVYDAEDILDEITTEALRHKVEAAESQTSTSQVGNIMDMSTWVLAPFDGQGIESRVEEIIDRLEDMARDRDVLGLKEGDGEKLSQRWPSTSLVDESLVYGRDQIKEEMVQLLLSDNARSTDAMGVISIVGMGGTGKTTLAQLLYNDQRVTEHFDLKAWVCVSEEFDPIRVTKTILEAINSSTSNTTDLNLLQVQLKERISMKKFLLVLDDVWNEDSCDWDALRTPLIVGAKGSKIIVTTRSTNVAFAMHAVRTHCLGRLSSEDGWSLFKKLAFESGDSSGHPQLEAIGEKIVHKCQGLPLAIKAMGSLLHSKVEAREWDDVLNSELWDLPTNAVLPAPRLSYYYLPSHLKRCFSYCSIFPKDYKFEKEKLVLLWMAEGLLEQSKSKKRMEQVGNLYFQELLSKSFFQNSMRNKSCFVMHDLVNDLAQLVSLEFSVSLEDGKIHRVSEKTHHLSYLISGYDVYERFDPLSQMKCLRTFLPRRKYYYSYLSNGVLHHLLPEMKCLRVLCLNNYRTTDLPHSIEKLKHLRYLDLSMTTIQKLPESVCNLYNLQTMMLSRCYWLVELPSRMEKLINLCYLDIRYTSSVKEMPSDICKLKNLHSLSTFIVGQNGGLRLGTLRELSGSLVISKLQNVVCDRDALEANMKDKKYLDELKFEWDNESTDVGGVMQNRRDILSSLQPHTNLKRLHINSFSGLSFPAWVGDPSFFNLVDLGLQNCNNCSSLPPLGQLPSLKHLSILQMKGVKMVGSEFYGNASSSNTIKPSFPSLQTLRFERMYNWEKWLCCGCRRGEFPRLQQLCINECPKLTGKLPKQLRSLKKLEISSSELVVGSLRAPQIRERKMGYHGKFRLKKPAGGFTDLQTSEIQISDISQLEELPPRIQTLRIRECDSIEWVLEEGMLQGSTCLLQHLHITSCRFSRPLHSVGLPTTLKSLIIWECTKLEFLLPALLTSHLPFLEYLYIFYVTSRNSFSLSFSLSIFPRLTHLHILEFEGLAFLSISISEGDPTSLNRLDIRKCPDLVYIELPALESAHNYIFRCRKLKLLAHTHSSLQELRLIDCPELWFQKDGLPSDLREVEISSCNQLTSQVDWGLQRLASLTKFTISGGCQDMESFPKESLLPSTLSSLNISGLPNLKSLDSKGLQQLTSLTTLSISDCPKFQSFGEEGLQHLTSLEKLKMDSLPVLESLREVGLQHLTSLKKLSISNCPHLQCLTKERLPNSLSRLKIKSCPLLEHGCRFEKGQDWEYIAHIPRIVIGGPSTYKRLVFLIYACDLSNETIFDESPPRKAAANTHIRDYSIGNL</sequence>
<dbReference type="Gene3D" id="1.20.5.4130">
    <property type="match status" value="1"/>
</dbReference>
<dbReference type="ExpressionAtlas" id="F6H8W7">
    <property type="expression patterns" value="baseline"/>
</dbReference>
<evidence type="ECO:0000256" key="3">
    <source>
        <dbReference type="ARBA" id="ARBA00022741"/>
    </source>
</evidence>
<dbReference type="InterPro" id="IPR041118">
    <property type="entry name" value="Rx_N"/>
</dbReference>
<keyword evidence="11" id="KW-1185">Reference proteome</keyword>
<evidence type="ECO:0000259" key="7">
    <source>
        <dbReference type="Pfam" id="PF18052"/>
    </source>
</evidence>
<protein>
    <recommendedName>
        <fullName evidence="12">Disease resistance RPP13-like protein 1</fullName>
    </recommendedName>
</protein>
<keyword evidence="2" id="KW-0677">Repeat</keyword>
<dbReference type="Gene3D" id="3.80.10.10">
    <property type="entry name" value="Ribonuclease Inhibitor"/>
    <property type="match status" value="3"/>
</dbReference>
<dbReference type="InterPro" id="IPR036388">
    <property type="entry name" value="WH-like_DNA-bd_sf"/>
</dbReference>
<dbReference type="FunFam" id="1.10.10.10:FF:000322">
    <property type="entry name" value="Probable disease resistance protein At1g63360"/>
    <property type="match status" value="1"/>
</dbReference>
<evidence type="ECO:0000313" key="11">
    <source>
        <dbReference type="Proteomes" id="UP000009183"/>
    </source>
</evidence>
<dbReference type="InterPro" id="IPR027417">
    <property type="entry name" value="P-loop_NTPase"/>
</dbReference>
<dbReference type="PRINTS" id="PR00364">
    <property type="entry name" value="DISEASERSIST"/>
</dbReference>
<dbReference type="Gene3D" id="1.10.10.10">
    <property type="entry name" value="Winged helix-like DNA-binding domain superfamily/Winged helix DNA-binding domain"/>
    <property type="match status" value="1"/>
</dbReference>
<dbReference type="InterPro" id="IPR042197">
    <property type="entry name" value="Apaf_helical"/>
</dbReference>
<feature type="domain" description="Disease resistance N-terminal" evidence="7">
    <location>
        <begin position="10"/>
        <end position="101"/>
    </location>
</feature>
<dbReference type="InParanoid" id="F6H8W7"/>
<dbReference type="Proteomes" id="UP000009183">
    <property type="component" value="Chromosome 12"/>
</dbReference>
<dbReference type="eggNOG" id="KOG4658">
    <property type="taxonomic scope" value="Eukaryota"/>
</dbReference>
<feature type="domain" description="NB-ARC" evidence="6">
    <location>
        <begin position="197"/>
        <end position="352"/>
    </location>
</feature>
<feature type="domain" description="R13L1/DRL21-like LRR repeat region" evidence="9">
    <location>
        <begin position="690"/>
        <end position="815"/>
    </location>
</feature>
<accession>F6H8W7</accession>
<dbReference type="GO" id="GO:0005524">
    <property type="term" value="F:ATP binding"/>
    <property type="evidence" value="ECO:0007669"/>
    <property type="project" value="UniProtKB-KW"/>
</dbReference>
<dbReference type="GO" id="GO:0098542">
    <property type="term" value="P:defense response to other organism"/>
    <property type="evidence" value="ECO:0000318"/>
    <property type="project" value="GO_Central"/>
</dbReference>
<dbReference type="SUPFAM" id="SSF52058">
    <property type="entry name" value="L domain-like"/>
    <property type="match status" value="2"/>
</dbReference>
<evidence type="ECO:0000256" key="5">
    <source>
        <dbReference type="ARBA" id="ARBA00022840"/>
    </source>
</evidence>
<keyword evidence="3" id="KW-0547">Nucleotide-binding</keyword>
<dbReference type="Pfam" id="PF00931">
    <property type="entry name" value="NB-ARC"/>
    <property type="match status" value="1"/>
</dbReference>
<dbReference type="FunCoup" id="F6H8W7">
    <property type="interactions" value="400"/>
</dbReference>
<keyword evidence="1" id="KW-0433">Leucine-rich repeat</keyword>
<evidence type="ECO:0000259" key="8">
    <source>
        <dbReference type="Pfam" id="PF23559"/>
    </source>
</evidence>
<dbReference type="FunFam" id="3.40.50.300:FF:001091">
    <property type="entry name" value="Probable disease resistance protein At1g61300"/>
    <property type="match status" value="1"/>
</dbReference>
<evidence type="ECO:0000256" key="1">
    <source>
        <dbReference type="ARBA" id="ARBA00022614"/>
    </source>
</evidence>
<dbReference type="SUPFAM" id="SSF52047">
    <property type="entry name" value="RNI-like"/>
    <property type="match status" value="1"/>
</dbReference>
<name>F6H8W7_VITVI</name>
<dbReference type="Gene3D" id="3.40.50.300">
    <property type="entry name" value="P-loop containing nucleotide triphosphate hydrolases"/>
    <property type="match status" value="1"/>
</dbReference>
<dbReference type="EMBL" id="FN595497">
    <property type="protein sequence ID" value="CCB48655.1"/>
    <property type="molecule type" value="Genomic_DNA"/>
</dbReference>
<organism evidence="10 11">
    <name type="scientific">Vitis vinifera</name>
    <name type="common">Grape</name>
    <dbReference type="NCBI Taxonomy" id="29760"/>
    <lineage>
        <taxon>Eukaryota</taxon>
        <taxon>Viridiplantae</taxon>
        <taxon>Streptophyta</taxon>
        <taxon>Embryophyta</taxon>
        <taxon>Tracheophyta</taxon>
        <taxon>Spermatophyta</taxon>
        <taxon>Magnoliopsida</taxon>
        <taxon>eudicotyledons</taxon>
        <taxon>Gunneridae</taxon>
        <taxon>Pentapetalae</taxon>
        <taxon>rosids</taxon>
        <taxon>Vitales</taxon>
        <taxon>Vitaceae</taxon>
        <taxon>Viteae</taxon>
        <taxon>Vitis</taxon>
    </lineage>
</organism>
<dbReference type="Pfam" id="PF23559">
    <property type="entry name" value="WHD_DRP"/>
    <property type="match status" value="1"/>
</dbReference>
<dbReference type="SMR" id="F6H8W7"/>
<dbReference type="InterPro" id="IPR056789">
    <property type="entry name" value="LRR_R13L1-DRL21"/>
</dbReference>
<dbReference type="PANTHER" id="PTHR36766:SF40">
    <property type="entry name" value="DISEASE RESISTANCE PROTEIN RGA3"/>
    <property type="match status" value="1"/>
</dbReference>
<dbReference type="HOGENOM" id="CLU_000837_8_8_1"/>
<dbReference type="OrthoDB" id="773208at2759"/>
<proteinExistence type="predicted"/>
<evidence type="ECO:0008006" key="12">
    <source>
        <dbReference type="Google" id="ProtNLM"/>
    </source>
</evidence>
<keyword evidence="4" id="KW-0611">Plant defense</keyword>
<reference evidence="11" key="1">
    <citation type="journal article" date="2007" name="Nature">
        <title>The grapevine genome sequence suggests ancestral hexaploidization in major angiosperm phyla.</title>
        <authorList>
            <consortium name="The French-Italian Public Consortium for Grapevine Genome Characterization."/>
            <person name="Jaillon O."/>
            <person name="Aury J.-M."/>
            <person name="Noel B."/>
            <person name="Policriti A."/>
            <person name="Clepet C."/>
            <person name="Casagrande A."/>
            <person name="Choisne N."/>
            <person name="Aubourg S."/>
            <person name="Vitulo N."/>
            <person name="Jubin C."/>
            <person name="Vezzi A."/>
            <person name="Legeai F."/>
            <person name="Hugueney P."/>
            <person name="Dasilva C."/>
            <person name="Horner D."/>
            <person name="Mica E."/>
            <person name="Jublot D."/>
            <person name="Poulain J."/>
            <person name="Bruyere C."/>
            <person name="Billault A."/>
            <person name="Segurens B."/>
            <person name="Gouyvenoux M."/>
            <person name="Ugarte E."/>
            <person name="Cattonaro F."/>
            <person name="Anthouard V."/>
            <person name="Vico V."/>
            <person name="Del Fabbro C."/>
            <person name="Alaux M."/>
            <person name="Di Gaspero G."/>
            <person name="Dumas V."/>
            <person name="Felice N."/>
            <person name="Paillard S."/>
            <person name="Juman I."/>
            <person name="Moroldo M."/>
            <person name="Scalabrin S."/>
            <person name="Canaguier A."/>
            <person name="Le Clainche I."/>
            <person name="Malacrida G."/>
            <person name="Durand E."/>
            <person name="Pesole G."/>
            <person name="Laucou V."/>
            <person name="Chatelet P."/>
            <person name="Merdinoglu D."/>
            <person name="Delledonne M."/>
            <person name="Pezzotti M."/>
            <person name="Lecharny A."/>
            <person name="Scarpelli C."/>
            <person name="Artiguenave F."/>
            <person name="Pe M.E."/>
            <person name="Valle G."/>
            <person name="Morgante M."/>
            <person name="Caboche M."/>
            <person name="Adam-Blondon A.-F."/>
            <person name="Weissenbach J."/>
            <person name="Quetier F."/>
            <person name="Wincker P."/>
        </authorList>
    </citation>
    <scope>NUCLEOTIDE SEQUENCE [LARGE SCALE GENOMIC DNA]</scope>
    <source>
        <strain evidence="11">cv. Pinot noir / PN40024</strain>
    </source>
</reference>
<evidence type="ECO:0000313" key="10">
    <source>
        <dbReference type="EMBL" id="CCB48655.1"/>
    </source>
</evidence>
<dbReference type="PaxDb" id="29760-VIT_12s0034g02500.t01"/>
<dbReference type="InterPro" id="IPR058922">
    <property type="entry name" value="WHD_DRP"/>
</dbReference>
<dbReference type="Pfam" id="PF25019">
    <property type="entry name" value="LRR_R13L1-DRL21"/>
    <property type="match status" value="1"/>
</dbReference>
<evidence type="ECO:0000256" key="2">
    <source>
        <dbReference type="ARBA" id="ARBA00022737"/>
    </source>
</evidence>
<dbReference type="Gene3D" id="1.10.8.430">
    <property type="entry name" value="Helical domain of apoptotic protease-activating factors"/>
    <property type="match status" value="1"/>
</dbReference>
<dbReference type="InterPro" id="IPR032675">
    <property type="entry name" value="LRR_dom_sf"/>
</dbReference>
<dbReference type="PANTHER" id="PTHR36766">
    <property type="entry name" value="PLANT BROAD-SPECTRUM MILDEW RESISTANCE PROTEIN RPW8"/>
    <property type="match status" value="1"/>
</dbReference>
<dbReference type="Pfam" id="PF18052">
    <property type="entry name" value="Rx_N"/>
    <property type="match status" value="1"/>
</dbReference>
<feature type="domain" description="Disease resistance protein winged helix" evidence="8">
    <location>
        <begin position="435"/>
        <end position="503"/>
    </location>
</feature>
<dbReference type="GO" id="GO:0043531">
    <property type="term" value="F:ADP binding"/>
    <property type="evidence" value="ECO:0007669"/>
    <property type="project" value="InterPro"/>
</dbReference>
<evidence type="ECO:0000259" key="6">
    <source>
        <dbReference type="Pfam" id="PF00931"/>
    </source>
</evidence>
<dbReference type="InterPro" id="IPR002182">
    <property type="entry name" value="NB-ARC"/>
</dbReference>
<evidence type="ECO:0000259" key="9">
    <source>
        <dbReference type="Pfam" id="PF25019"/>
    </source>
</evidence>